<dbReference type="EMBL" id="JARK01001467">
    <property type="protein sequence ID" value="EYB98456.1"/>
    <property type="molecule type" value="Genomic_DNA"/>
</dbReference>
<protein>
    <submittedName>
        <fullName evidence="1">Uncharacterized protein</fullName>
    </submittedName>
</protein>
<evidence type="ECO:0000313" key="2">
    <source>
        <dbReference type="Proteomes" id="UP000024635"/>
    </source>
</evidence>
<reference evidence="2" key="1">
    <citation type="journal article" date="2015" name="Nat. Genet.">
        <title>The genome and transcriptome of the zoonotic hookworm Ancylostoma ceylanicum identify infection-specific gene families.</title>
        <authorList>
            <person name="Schwarz E.M."/>
            <person name="Hu Y."/>
            <person name="Antoshechkin I."/>
            <person name="Miller M.M."/>
            <person name="Sternberg P.W."/>
            <person name="Aroian R.V."/>
        </authorList>
    </citation>
    <scope>NUCLEOTIDE SEQUENCE</scope>
    <source>
        <strain evidence="2">HY135</strain>
    </source>
</reference>
<comment type="caution">
    <text evidence="1">The sequence shown here is derived from an EMBL/GenBank/DDBJ whole genome shotgun (WGS) entry which is preliminary data.</text>
</comment>
<organism evidence="1 2">
    <name type="scientific">Ancylostoma ceylanicum</name>
    <dbReference type="NCBI Taxonomy" id="53326"/>
    <lineage>
        <taxon>Eukaryota</taxon>
        <taxon>Metazoa</taxon>
        <taxon>Ecdysozoa</taxon>
        <taxon>Nematoda</taxon>
        <taxon>Chromadorea</taxon>
        <taxon>Rhabditida</taxon>
        <taxon>Rhabditina</taxon>
        <taxon>Rhabditomorpha</taxon>
        <taxon>Strongyloidea</taxon>
        <taxon>Ancylostomatidae</taxon>
        <taxon>Ancylostomatinae</taxon>
        <taxon>Ancylostoma</taxon>
    </lineage>
</organism>
<dbReference type="AlphaFoldDB" id="A0A016T737"/>
<accession>A0A016T737</accession>
<keyword evidence="2" id="KW-1185">Reference proteome</keyword>
<evidence type="ECO:0000313" key="1">
    <source>
        <dbReference type="EMBL" id="EYB98456.1"/>
    </source>
</evidence>
<dbReference type="STRING" id="53326.A0A016T737"/>
<dbReference type="OrthoDB" id="5874107at2759"/>
<dbReference type="Proteomes" id="UP000024635">
    <property type="component" value="Unassembled WGS sequence"/>
</dbReference>
<sequence>MSGEFPIGATIALSIVHEKAAKIVEGAPRRCSDAGIFSTSEMRKFLEAHFGAFPPPVNLGNVGRVAHHVLVDQGSRHTLRFMSPFR</sequence>
<proteinExistence type="predicted"/>
<name>A0A016T737_9BILA</name>
<gene>
    <name evidence="1" type="primary">Acey_s0131.g1637</name>
    <name evidence="1" type="ORF">Y032_0131g1637</name>
</gene>